<dbReference type="SUPFAM" id="SSF110849">
    <property type="entry name" value="ParB/Sulfiredoxin"/>
    <property type="match status" value="1"/>
</dbReference>
<keyword evidence="3" id="KW-0949">S-adenosyl-L-methionine</keyword>
<feature type="region of interest" description="Disordered" evidence="5">
    <location>
        <begin position="373"/>
        <end position="402"/>
    </location>
</feature>
<dbReference type="GO" id="GO:0008168">
    <property type="term" value="F:methyltransferase activity"/>
    <property type="evidence" value="ECO:0007669"/>
    <property type="project" value="UniProtKB-KW"/>
</dbReference>
<organism evidence="7 8">
    <name type="scientific">Mesorhizobium alhagi CCNWXJ12-2</name>
    <dbReference type="NCBI Taxonomy" id="1107882"/>
    <lineage>
        <taxon>Bacteria</taxon>
        <taxon>Pseudomonadati</taxon>
        <taxon>Pseudomonadota</taxon>
        <taxon>Alphaproteobacteria</taxon>
        <taxon>Hyphomicrobiales</taxon>
        <taxon>Phyllobacteriaceae</taxon>
        <taxon>Allomesorhizobium</taxon>
    </lineage>
</organism>
<evidence type="ECO:0000313" key="7">
    <source>
        <dbReference type="EMBL" id="EHK56931.1"/>
    </source>
</evidence>
<dbReference type="Gene3D" id="3.90.1530.10">
    <property type="entry name" value="Conserved hypothetical protein from pyrococcus furiosus pfu- 392566-001, ParB domain"/>
    <property type="match status" value="1"/>
</dbReference>
<dbReference type="PANTHER" id="PTHR12829:SF7">
    <property type="entry name" value="N6-ADENOSINE-METHYLTRANSFERASE CATALYTIC SUBUNIT"/>
    <property type="match status" value="1"/>
</dbReference>
<dbReference type="InterPro" id="IPR007757">
    <property type="entry name" value="MT-A70-like"/>
</dbReference>
<dbReference type="OrthoDB" id="9800596at2"/>
<evidence type="ECO:0000256" key="2">
    <source>
        <dbReference type="ARBA" id="ARBA00022679"/>
    </source>
</evidence>
<evidence type="ECO:0000256" key="1">
    <source>
        <dbReference type="ARBA" id="ARBA00022603"/>
    </source>
</evidence>
<dbReference type="InterPro" id="IPR036086">
    <property type="entry name" value="ParB/Sulfiredoxin_sf"/>
</dbReference>
<dbReference type="AlphaFoldDB" id="H0HQW7"/>
<dbReference type="PANTHER" id="PTHR12829">
    <property type="entry name" value="N6-ADENOSINE-METHYLTRANSFERASE"/>
    <property type="match status" value="1"/>
</dbReference>
<dbReference type="PROSITE" id="PS51143">
    <property type="entry name" value="MT_A70"/>
    <property type="match status" value="1"/>
</dbReference>
<evidence type="ECO:0000313" key="8">
    <source>
        <dbReference type="Proteomes" id="UP000003250"/>
    </source>
</evidence>
<dbReference type="Pfam" id="PF05063">
    <property type="entry name" value="MT-A70"/>
    <property type="match status" value="1"/>
</dbReference>
<dbReference type="PATRIC" id="fig|1107882.3.peg.2497"/>
<dbReference type="SUPFAM" id="SSF53335">
    <property type="entry name" value="S-adenosyl-L-methionine-dependent methyltransferases"/>
    <property type="match status" value="1"/>
</dbReference>
<feature type="domain" description="ParB-like N-terminal" evidence="6">
    <location>
        <begin position="1"/>
        <end position="78"/>
    </location>
</feature>
<dbReference type="InterPro" id="IPR029063">
    <property type="entry name" value="SAM-dependent_MTases_sf"/>
</dbReference>
<sequence length="516" mass="56400">MKYQLLPPLSAEEYASLEASIIAHGVLVPVEYDEDGEILDGHHRVAICESLGLVDWPRFVRKGLSETDKRKLARELNVSRRHLTTAQKQAVIADQLRDTPSISSRAIAGMLGVHHSTVETVRKRMVDGGEISHHEEVEGRDGVKQPARKTIKTSFMPDADNRRELMKVAKGLRAEQQKLRHTVRIATMQLTAERGKATSRVWWKDGEAGPTYPVIYADPPHKFLVHSEVTGREKSAENHYPTMDLQAILDLGCPAGKDGVLFLWVTDLANGLRIMEAWGFTFKSFWGWKKVYPGEQLGTGYWSFDNLELLLIGTRGDVPAPLPGTQPQKCTEHPVAAHSAKPDWYAEQIERLYPGVPKLEMFCRSPRPGWDHWGFEAGEESERGVTREDKPQLSGECPEAPPVEEAPAVAVDSAAESQGTASASSSVTADELAEFKALGAIGAGVTVKGPLIDSLNERGLIWAGKELTVGGAQRLAELGRMVEAASDGDAVNLAPIADAADVPTKKRGRPSKAVPA</sequence>
<evidence type="ECO:0000256" key="5">
    <source>
        <dbReference type="SAM" id="MobiDB-lite"/>
    </source>
</evidence>
<keyword evidence="1" id="KW-0489">Methyltransferase</keyword>
<dbReference type="CDD" id="cd16404">
    <property type="entry name" value="pNOB8_ParB_N_like"/>
    <property type="match status" value="1"/>
</dbReference>
<reference evidence="7 8" key="1">
    <citation type="journal article" date="2012" name="J. Bacteriol.">
        <title>Draft Genome Sequence of Mesorhizobium alhagi CCNWXJ12-2T, a Novel Salt-Resistant Species Isolated from the Desert of Northwestern China.</title>
        <authorList>
            <person name="Zhou M."/>
            <person name="Chen W."/>
            <person name="Chen H."/>
            <person name="Wei G."/>
        </authorList>
    </citation>
    <scope>NUCLEOTIDE SEQUENCE [LARGE SCALE GENOMIC DNA]</scope>
    <source>
        <strain evidence="7 8">CCNWXJ12-2</strain>
    </source>
</reference>
<feature type="compositionally biased region" description="Basic and acidic residues" evidence="5">
    <location>
        <begin position="373"/>
        <end position="391"/>
    </location>
</feature>
<gene>
    <name evidence="7" type="ORF">MAXJ12_12747</name>
</gene>
<dbReference type="GO" id="GO:0032259">
    <property type="term" value="P:methylation"/>
    <property type="evidence" value="ECO:0007669"/>
    <property type="project" value="UniProtKB-KW"/>
</dbReference>
<proteinExistence type="inferred from homology"/>
<evidence type="ECO:0000256" key="3">
    <source>
        <dbReference type="ARBA" id="ARBA00022691"/>
    </source>
</evidence>
<accession>H0HQW7</accession>
<dbReference type="RefSeq" id="WP_008836177.1">
    <property type="nucleotide sequence ID" value="NZ_AHAM01000096.1"/>
</dbReference>
<comment type="similarity">
    <text evidence="4">Belongs to the MT-A70-like family.</text>
</comment>
<protein>
    <submittedName>
        <fullName evidence="7">MT-A70 family protein</fullName>
    </submittedName>
</protein>
<evidence type="ECO:0000259" key="6">
    <source>
        <dbReference type="SMART" id="SM00470"/>
    </source>
</evidence>
<keyword evidence="2" id="KW-0808">Transferase</keyword>
<dbReference type="SMART" id="SM00470">
    <property type="entry name" value="ParB"/>
    <property type="match status" value="1"/>
</dbReference>
<evidence type="ECO:0000256" key="4">
    <source>
        <dbReference type="PROSITE-ProRule" id="PRU00489"/>
    </source>
</evidence>
<name>H0HQW7_9HYPH</name>
<dbReference type="EMBL" id="AHAM01000096">
    <property type="protein sequence ID" value="EHK56931.1"/>
    <property type="molecule type" value="Genomic_DNA"/>
</dbReference>
<dbReference type="InterPro" id="IPR003115">
    <property type="entry name" value="ParB_N"/>
</dbReference>
<dbReference type="Proteomes" id="UP000003250">
    <property type="component" value="Unassembled WGS sequence"/>
</dbReference>
<keyword evidence="8" id="KW-1185">Reference proteome</keyword>